<dbReference type="RefSeq" id="WP_321551207.1">
    <property type="nucleotide sequence ID" value="NZ_JAXIVS010000020.1"/>
</dbReference>
<dbReference type="Proteomes" id="UP001291309">
    <property type="component" value="Unassembled WGS sequence"/>
</dbReference>
<dbReference type="Pfam" id="PF20254">
    <property type="entry name" value="DMFA2_C"/>
    <property type="match status" value="1"/>
</dbReference>
<keyword evidence="1" id="KW-0677">Repeat</keyword>
<feature type="compositionally biased region" description="Basic and acidic residues" evidence="3">
    <location>
        <begin position="24"/>
        <end position="34"/>
    </location>
</feature>
<sequence length="885" mass="95094">MGRRGWVALWAAVSVLAACHEKGTIPIPDDREGDAVADENPLPDNPLPHPRPPPPTPVEECPPACPPPPPEKPTRVVLPNPIPAENQKPGDATWRSGRQANAGQVELYASTDSVLVGDTVNVKVSVSDEGPVTAEVFRLGYYGGAGARKMWSAGPFQAKKQAPCPREPSTSLVECSWTDTFSFQIGEDWVSGMYVVKVKRADGFKRFTSFVVRDMRAAEILFQPGILTYQAYNTWGGESLYADASGTMPNGRAYQVSFNRPYKDDEGAGQMLRWEYPFAKFLEQQGYDVTYATNLDFLRQSNLLEGIGAFVHAGHDEYWTQAQRDQVDAALASGKMSLAHFGGNGAYWKVRMLSDSKNNPLRTVVCYKNEPYRDPEPFSTVRFRDEPSPTPENGLFGTMYDGWQLISFPLTVKDESHWIFAGTGLRNGMQMHGLLGYEVDRIFDNGHTPPGLRVSMESPLVTAEGIPTVSQVVDRTLPSGRLIFSAGTIYWPLAFSTDPELADARVARMTQNVLERALSHRRAARTLPPATGPVPAAPVPDPIWAHQVAAFAGVAGRSGYQDGPASQALFNGPTGLASTPNGDIVVADTNNNRIRFIANNPERTVTTLAGNGESGGRDGAGATAMFRRPTGVAVGPDGAIYVADSDNHCIRKLVKDGERWVVSTYAGALRAAGSTDGVAGQARFNRPTSLAVDAAGNIYVADQAGNKVRMIAADTQQVSTLAGANSAGTQDGQGRDARFNNPSAIAVGRGGELYVMDGGNQRLRRISAGPERTVVTLAGSDSTPAGYADGLGTQARFRAQMGMVVTPANELMVADTANFRIRKVVPGEEAATTRVYTLAGTGRLGTHLGTGEQADIVSPAGLTINPAERLLVSDSYNHVIRIITR</sequence>
<feature type="domain" description="N,N-dimethylformamidase beta subunit-like C-terminal" evidence="4">
    <location>
        <begin position="133"/>
        <end position="496"/>
    </location>
</feature>
<feature type="repeat" description="NHL" evidence="2">
    <location>
        <begin position="677"/>
        <end position="714"/>
    </location>
</feature>
<evidence type="ECO:0000256" key="2">
    <source>
        <dbReference type="PROSITE-ProRule" id="PRU00504"/>
    </source>
</evidence>
<evidence type="ECO:0000256" key="3">
    <source>
        <dbReference type="SAM" id="MobiDB-lite"/>
    </source>
</evidence>
<protein>
    <submittedName>
        <fullName evidence="5">DUF6605 domain-containing protein</fullName>
    </submittedName>
</protein>
<accession>A0ABU5HGA8</accession>
<dbReference type="SUPFAM" id="SSF63829">
    <property type="entry name" value="Calcium-dependent phosphotriesterase"/>
    <property type="match status" value="1"/>
</dbReference>
<dbReference type="PANTHER" id="PTHR13833:SF71">
    <property type="entry name" value="NHL DOMAIN-CONTAINING PROTEIN"/>
    <property type="match status" value="1"/>
</dbReference>
<evidence type="ECO:0000259" key="4">
    <source>
        <dbReference type="Pfam" id="PF20254"/>
    </source>
</evidence>
<evidence type="ECO:0000313" key="5">
    <source>
        <dbReference type="EMBL" id="MDY7232493.1"/>
    </source>
</evidence>
<dbReference type="Gene3D" id="2.120.10.30">
    <property type="entry name" value="TolB, C-terminal domain"/>
    <property type="match status" value="3"/>
</dbReference>
<feature type="region of interest" description="Disordered" evidence="3">
    <location>
        <begin position="24"/>
        <end position="74"/>
    </location>
</feature>
<proteinExistence type="predicted"/>
<name>A0ABU5HGA8_9BACT</name>
<feature type="repeat" description="NHL" evidence="2">
    <location>
        <begin position="570"/>
        <end position="600"/>
    </location>
</feature>
<dbReference type="InterPro" id="IPR046540">
    <property type="entry name" value="DMFA2_C"/>
</dbReference>
<gene>
    <name evidence="5" type="ORF">SYV04_39265</name>
</gene>
<evidence type="ECO:0000256" key="1">
    <source>
        <dbReference type="ARBA" id="ARBA00022737"/>
    </source>
</evidence>
<dbReference type="EMBL" id="JAXIVS010000020">
    <property type="protein sequence ID" value="MDY7232493.1"/>
    <property type="molecule type" value="Genomic_DNA"/>
</dbReference>
<reference evidence="5 6" key="1">
    <citation type="submission" date="2023-12" db="EMBL/GenBank/DDBJ databases">
        <title>the genome sequence of Hyalangium sp. s54d21.</title>
        <authorList>
            <person name="Zhang X."/>
        </authorList>
    </citation>
    <scope>NUCLEOTIDE SEQUENCE [LARGE SCALE GENOMIC DNA]</scope>
    <source>
        <strain evidence="6">s54d21</strain>
    </source>
</reference>
<dbReference type="PANTHER" id="PTHR13833">
    <property type="match status" value="1"/>
</dbReference>
<dbReference type="Pfam" id="PF01436">
    <property type="entry name" value="NHL"/>
    <property type="match status" value="2"/>
</dbReference>
<dbReference type="PROSITE" id="PS51125">
    <property type="entry name" value="NHL"/>
    <property type="match status" value="3"/>
</dbReference>
<evidence type="ECO:0000313" key="6">
    <source>
        <dbReference type="Proteomes" id="UP001291309"/>
    </source>
</evidence>
<feature type="repeat" description="NHL" evidence="2">
    <location>
        <begin position="626"/>
        <end position="656"/>
    </location>
</feature>
<dbReference type="InterPro" id="IPR001258">
    <property type="entry name" value="NHL_repeat"/>
</dbReference>
<keyword evidence="6" id="KW-1185">Reference proteome</keyword>
<comment type="caution">
    <text evidence="5">The sequence shown here is derived from an EMBL/GenBank/DDBJ whole genome shotgun (WGS) entry which is preliminary data.</text>
</comment>
<dbReference type="InterPro" id="IPR011042">
    <property type="entry name" value="6-blade_b-propeller_TolB-like"/>
</dbReference>
<organism evidence="5 6">
    <name type="scientific">Hyalangium rubrum</name>
    <dbReference type="NCBI Taxonomy" id="3103134"/>
    <lineage>
        <taxon>Bacteria</taxon>
        <taxon>Pseudomonadati</taxon>
        <taxon>Myxococcota</taxon>
        <taxon>Myxococcia</taxon>
        <taxon>Myxococcales</taxon>
        <taxon>Cystobacterineae</taxon>
        <taxon>Archangiaceae</taxon>
        <taxon>Hyalangium</taxon>
    </lineage>
</organism>
<dbReference type="PROSITE" id="PS51257">
    <property type="entry name" value="PROKAR_LIPOPROTEIN"/>
    <property type="match status" value="1"/>
</dbReference>
<dbReference type="SUPFAM" id="SSF101898">
    <property type="entry name" value="NHL repeat"/>
    <property type="match status" value="1"/>
</dbReference>
<feature type="compositionally biased region" description="Pro residues" evidence="3">
    <location>
        <begin position="43"/>
        <end position="57"/>
    </location>
</feature>